<protein>
    <recommendedName>
        <fullName evidence="3">Cytochrome P450</fullName>
    </recommendedName>
</protein>
<evidence type="ECO:0008006" key="3">
    <source>
        <dbReference type="Google" id="ProtNLM"/>
    </source>
</evidence>
<sequence length="149" mass="16234">MNHAVTRYESLDIDSLQSDSIDICAMGLVLRKPALKAKKAGVKPPDPTKDVAMRDELFVLVMGGFNSTANTLSWFTKFMEAFPNGQTGLRAKLRAAFPGHRLPSLAQILETDISYLDASCEEALCLAGTSNAILRSPSQNTNLLGYDVR</sequence>
<dbReference type="Pfam" id="PF00067">
    <property type="entry name" value="p450"/>
    <property type="match status" value="1"/>
</dbReference>
<dbReference type="GO" id="GO:0004497">
    <property type="term" value="F:monooxygenase activity"/>
    <property type="evidence" value="ECO:0007669"/>
    <property type="project" value="InterPro"/>
</dbReference>
<dbReference type="SUPFAM" id="SSF48264">
    <property type="entry name" value="Cytochrome P450"/>
    <property type="match status" value="1"/>
</dbReference>
<organism evidence="1 2">
    <name type="scientific">Triangularia verruculosa</name>
    <dbReference type="NCBI Taxonomy" id="2587418"/>
    <lineage>
        <taxon>Eukaryota</taxon>
        <taxon>Fungi</taxon>
        <taxon>Dikarya</taxon>
        <taxon>Ascomycota</taxon>
        <taxon>Pezizomycotina</taxon>
        <taxon>Sordariomycetes</taxon>
        <taxon>Sordariomycetidae</taxon>
        <taxon>Sordariales</taxon>
        <taxon>Podosporaceae</taxon>
        <taxon>Triangularia</taxon>
    </lineage>
</organism>
<accession>A0AAN6XGZ5</accession>
<name>A0AAN6XGZ5_9PEZI</name>
<dbReference type="InterPro" id="IPR001128">
    <property type="entry name" value="Cyt_P450"/>
</dbReference>
<comment type="caution">
    <text evidence="1">The sequence shown here is derived from an EMBL/GenBank/DDBJ whole genome shotgun (WGS) entry which is preliminary data.</text>
</comment>
<dbReference type="GO" id="GO:0005506">
    <property type="term" value="F:iron ion binding"/>
    <property type="evidence" value="ECO:0007669"/>
    <property type="project" value="InterPro"/>
</dbReference>
<reference evidence="1" key="2">
    <citation type="submission" date="2023-05" db="EMBL/GenBank/DDBJ databases">
        <authorList>
            <consortium name="Lawrence Berkeley National Laboratory"/>
            <person name="Steindorff A."/>
            <person name="Hensen N."/>
            <person name="Bonometti L."/>
            <person name="Westerberg I."/>
            <person name="Brannstrom I.O."/>
            <person name="Guillou S."/>
            <person name="Cros-Aarteil S."/>
            <person name="Calhoun S."/>
            <person name="Haridas S."/>
            <person name="Kuo A."/>
            <person name="Mondo S."/>
            <person name="Pangilinan J."/>
            <person name="Riley R."/>
            <person name="Labutti K."/>
            <person name="Andreopoulos B."/>
            <person name="Lipzen A."/>
            <person name="Chen C."/>
            <person name="Yanf M."/>
            <person name="Daum C."/>
            <person name="Ng V."/>
            <person name="Clum A."/>
            <person name="Ohm R."/>
            <person name="Martin F."/>
            <person name="Silar P."/>
            <person name="Natvig D."/>
            <person name="Lalanne C."/>
            <person name="Gautier V."/>
            <person name="Ament-Velasquez S.L."/>
            <person name="Kruys A."/>
            <person name="Hutchinson M.I."/>
            <person name="Powell A.J."/>
            <person name="Barry K."/>
            <person name="Miller A.N."/>
            <person name="Grigoriev I.V."/>
            <person name="Debuchy R."/>
            <person name="Gladieux P."/>
            <person name="Thoren M.H."/>
            <person name="Johannesson H."/>
        </authorList>
    </citation>
    <scope>NUCLEOTIDE SEQUENCE</scope>
    <source>
        <strain evidence="1">CBS 315.58</strain>
    </source>
</reference>
<dbReference type="AlphaFoldDB" id="A0AAN6XGZ5"/>
<dbReference type="Gene3D" id="1.10.630.10">
    <property type="entry name" value="Cytochrome P450"/>
    <property type="match status" value="1"/>
</dbReference>
<dbReference type="InterPro" id="IPR036396">
    <property type="entry name" value="Cyt_P450_sf"/>
</dbReference>
<gene>
    <name evidence="1" type="ORF">QBC40DRAFT_327141</name>
</gene>
<dbReference type="GO" id="GO:0020037">
    <property type="term" value="F:heme binding"/>
    <property type="evidence" value="ECO:0007669"/>
    <property type="project" value="InterPro"/>
</dbReference>
<dbReference type="Proteomes" id="UP001303160">
    <property type="component" value="Unassembled WGS sequence"/>
</dbReference>
<reference evidence="1" key="1">
    <citation type="journal article" date="2023" name="Mol. Phylogenet. Evol.">
        <title>Genome-scale phylogeny and comparative genomics of the fungal order Sordariales.</title>
        <authorList>
            <person name="Hensen N."/>
            <person name="Bonometti L."/>
            <person name="Westerberg I."/>
            <person name="Brannstrom I.O."/>
            <person name="Guillou S."/>
            <person name="Cros-Aarteil S."/>
            <person name="Calhoun S."/>
            <person name="Haridas S."/>
            <person name="Kuo A."/>
            <person name="Mondo S."/>
            <person name="Pangilinan J."/>
            <person name="Riley R."/>
            <person name="LaButti K."/>
            <person name="Andreopoulos B."/>
            <person name="Lipzen A."/>
            <person name="Chen C."/>
            <person name="Yan M."/>
            <person name="Daum C."/>
            <person name="Ng V."/>
            <person name="Clum A."/>
            <person name="Steindorff A."/>
            <person name="Ohm R.A."/>
            <person name="Martin F."/>
            <person name="Silar P."/>
            <person name="Natvig D.O."/>
            <person name="Lalanne C."/>
            <person name="Gautier V."/>
            <person name="Ament-Velasquez S.L."/>
            <person name="Kruys A."/>
            <person name="Hutchinson M.I."/>
            <person name="Powell A.J."/>
            <person name="Barry K."/>
            <person name="Miller A.N."/>
            <person name="Grigoriev I.V."/>
            <person name="Debuchy R."/>
            <person name="Gladieux P."/>
            <person name="Hiltunen Thoren M."/>
            <person name="Johannesson H."/>
        </authorList>
    </citation>
    <scope>NUCLEOTIDE SEQUENCE</scope>
    <source>
        <strain evidence="1">CBS 315.58</strain>
    </source>
</reference>
<keyword evidence="2" id="KW-1185">Reference proteome</keyword>
<proteinExistence type="predicted"/>
<dbReference type="GO" id="GO:0016705">
    <property type="term" value="F:oxidoreductase activity, acting on paired donors, with incorporation or reduction of molecular oxygen"/>
    <property type="evidence" value="ECO:0007669"/>
    <property type="project" value="InterPro"/>
</dbReference>
<evidence type="ECO:0000313" key="1">
    <source>
        <dbReference type="EMBL" id="KAK4200096.1"/>
    </source>
</evidence>
<evidence type="ECO:0000313" key="2">
    <source>
        <dbReference type="Proteomes" id="UP001303160"/>
    </source>
</evidence>
<dbReference type="EMBL" id="MU863923">
    <property type="protein sequence ID" value="KAK4200096.1"/>
    <property type="molecule type" value="Genomic_DNA"/>
</dbReference>